<dbReference type="Proteomes" id="UP000507470">
    <property type="component" value="Unassembled WGS sequence"/>
</dbReference>
<proteinExistence type="predicted"/>
<dbReference type="EMBL" id="CACVKT020010264">
    <property type="protein sequence ID" value="CAC5425667.1"/>
    <property type="molecule type" value="Genomic_DNA"/>
</dbReference>
<gene>
    <name evidence="2" type="ORF">MCOR_57460</name>
</gene>
<protein>
    <recommendedName>
        <fullName evidence="1">Fibrinogen C-terminal domain-containing protein</fullName>
    </recommendedName>
</protein>
<dbReference type="OrthoDB" id="6152968at2759"/>
<dbReference type="SUPFAM" id="SSF56496">
    <property type="entry name" value="Fibrinogen C-terminal domain-like"/>
    <property type="match status" value="1"/>
</dbReference>
<reference evidence="2 3" key="1">
    <citation type="submission" date="2020-06" db="EMBL/GenBank/DDBJ databases">
        <authorList>
            <person name="Li R."/>
            <person name="Bekaert M."/>
        </authorList>
    </citation>
    <scope>NUCLEOTIDE SEQUENCE [LARGE SCALE GENOMIC DNA]</scope>
    <source>
        <strain evidence="3">wild</strain>
    </source>
</reference>
<accession>A0A6J8EYV4</accession>
<feature type="domain" description="Fibrinogen C-terminal" evidence="1">
    <location>
        <begin position="103"/>
        <end position="231"/>
    </location>
</feature>
<dbReference type="AlphaFoldDB" id="A0A6J8EYV4"/>
<dbReference type="InterPro" id="IPR050373">
    <property type="entry name" value="Fibrinogen_C-term_domain"/>
</dbReference>
<dbReference type="Gene3D" id="4.10.530.10">
    <property type="entry name" value="Gamma-fibrinogen Carboxyl Terminal Fragment, domain 2"/>
    <property type="match status" value="1"/>
</dbReference>
<evidence type="ECO:0000313" key="2">
    <source>
        <dbReference type="EMBL" id="CAC5425667.1"/>
    </source>
</evidence>
<evidence type="ECO:0000259" key="1">
    <source>
        <dbReference type="SMART" id="SM00186"/>
    </source>
</evidence>
<dbReference type="InterPro" id="IPR036056">
    <property type="entry name" value="Fibrinogen-like_C"/>
</dbReference>
<sequence length="232" mass="27586">MIDYIVDRRNERELDEEDKRINKIIHTLQDVCVYERPDQSVEQLLNDTNVILNNIGTYKEVVKKLKILKNEIKWIIEESKGYNGISRITDLIQKDIRRACTLRKIKDCTEMRGRRTTSGVIQRRIDGTTNFDRTWIDYREGFGDLQKESWLGNKYLNILTTNDDSMTYNNGRKFSTKERDNDIWANNCAARDGAWWHRACSNSMLNYDMKKNKLYWNGYNYIKSTMMIRNIA</sequence>
<keyword evidence="3" id="KW-1185">Reference proteome</keyword>
<name>A0A6J8EYV4_MYTCO</name>
<dbReference type="SMART" id="SM00186">
    <property type="entry name" value="FBG"/>
    <property type="match status" value="1"/>
</dbReference>
<dbReference type="PANTHER" id="PTHR19143:SF327">
    <property type="entry name" value="FI21813P1-RELATED"/>
    <property type="match status" value="1"/>
</dbReference>
<organism evidence="2 3">
    <name type="scientific">Mytilus coruscus</name>
    <name type="common">Sea mussel</name>
    <dbReference type="NCBI Taxonomy" id="42192"/>
    <lineage>
        <taxon>Eukaryota</taxon>
        <taxon>Metazoa</taxon>
        <taxon>Spiralia</taxon>
        <taxon>Lophotrochozoa</taxon>
        <taxon>Mollusca</taxon>
        <taxon>Bivalvia</taxon>
        <taxon>Autobranchia</taxon>
        <taxon>Pteriomorphia</taxon>
        <taxon>Mytilida</taxon>
        <taxon>Mytiloidea</taxon>
        <taxon>Mytilidae</taxon>
        <taxon>Mytilinae</taxon>
        <taxon>Mytilus</taxon>
    </lineage>
</organism>
<dbReference type="Pfam" id="PF00147">
    <property type="entry name" value="Fibrinogen_C"/>
    <property type="match status" value="1"/>
</dbReference>
<dbReference type="InterPro" id="IPR002181">
    <property type="entry name" value="Fibrinogen_a/b/g_C_dom"/>
</dbReference>
<dbReference type="Gene3D" id="3.90.215.10">
    <property type="entry name" value="Gamma Fibrinogen, chain A, domain 1"/>
    <property type="match status" value="1"/>
</dbReference>
<dbReference type="GO" id="GO:0005615">
    <property type="term" value="C:extracellular space"/>
    <property type="evidence" value="ECO:0007669"/>
    <property type="project" value="TreeGrafter"/>
</dbReference>
<evidence type="ECO:0000313" key="3">
    <source>
        <dbReference type="Proteomes" id="UP000507470"/>
    </source>
</evidence>
<dbReference type="InterPro" id="IPR014716">
    <property type="entry name" value="Fibrinogen_a/b/g_C_1"/>
</dbReference>
<dbReference type="PANTHER" id="PTHR19143">
    <property type="entry name" value="FIBRINOGEN/TENASCIN/ANGIOPOEITIN"/>
    <property type="match status" value="1"/>
</dbReference>